<feature type="domain" description="GGDEF" evidence="3">
    <location>
        <begin position="291"/>
        <end position="427"/>
    </location>
</feature>
<dbReference type="PANTHER" id="PTHR45138:SF9">
    <property type="entry name" value="DIGUANYLATE CYCLASE DGCM-RELATED"/>
    <property type="match status" value="1"/>
</dbReference>
<keyword evidence="4" id="KW-0808">Transferase</keyword>
<dbReference type="SMART" id="SM00086">
    <property type="entry name" value="PAC"/>
    <property type="match status" value="2"/>
</dbReference>
<dbReference type="NCBIfam" id="TIGR00254">
    <property type="entry name" value="GGDEF"/>
    <property type="match status" value="1"/>
</dbReference>
<dbReference type="InterPro" id="IPR029787">
    <property type="entry name" value="Nucleotide_cyclase"/>
</dbReference>
<feature type="domain" description="PAS" evidence="1">
    <location>
        <begin position="127"/>
        <end position="191"/>
    </location>
</feature>
<dbReference type="EMBL" id="JBCEWA010000004">
    <property type="protein sequence ID" value="MEL5988009.1"/>
    <property type="molecule type" value="Genomic_DNA"/>
</dbReference>
<keyword evidence="4" id="KW-0548">Nucleotidyltransferase</keyword>
<dbReference type="NCBIfam" id="TIGR00229">
    <property type="entry name" value="sensory_box"/>
    <property type="match status" value="2"/>
</dbReference>
<dbReference type="Pfam" id="PF08447">
    <property type="entry name" value="PAS_3"/>
    <property type="match status" value="1"/>
</dbReference>
<dbReference type="Pfam" id="PF00990">
    <property type="entry name" value="GGDEF"/>
    <property type="match status" value="1"/>
</dbReference>
<dbReference type="Gene3D" id="3.30.70.270">
    <property type="match status" value="1"/>
</dbReference>
<evidence type="ECO:0000259" key="2">
    <source>
        <dbReference type="PROSITE" id="PS50113"/>
    </source>
</evidence>
<proteinExistence type="predicted"/>
<reference evidence="4 5" key="1">
    <citation type="submission" date="2024-04" db="EMBL/GenBank/DDBJ databases">
        <authorList>
            <person name="Wu Y.S."/>
            <person name="Zhang L."/>
        </authorList>
    </citation>
    <scope>NUCLEOTIDE SEQUENCE [LARGE SCALE GENOMIC DNA]</scope>
    <source>
        <strain evidence="4 5">KG-01</strain>
    </source>
</reference>
<dbReference type="InterPro" id="IPR000014">
    <property type="entry name" value="PAS"/>
</dbReference>
<evidence type="ECO:0000313" key="4">
    <source>
        <dbReference type="EMBL" id="MEL5988009.1"/>
    </source>
</evidence>
<dbReference type="SMART" id="SM00091">
    <property type="entry name" value="PAS"/>
    <property type="match status" value="2"/>
</dbReference>
<dbReference type="CDD" id="cd00130">
    <property type="entry name" value="PAS"/>
    <property type="match status" value="1"/>
</dbReference>
<protein>
    <submittedName>
        <fullName evidence="4">Diguanylate cyclase</fullName>
        <ecNumber evidence="4">2.7.7.65</ecNumber>
    </submittedName>
</protein>
<dbReference type="InterPro" id="IPR013655">
    <property type="entry name" value="PAS_fold_3"/>
</dbReference>
<dbReference type="Proteomes" id="UP001398420">
    <property type="component" value="Unassembled WGS sequence"/>
</dbReference>
<dbReference type="PANTHER" id="PTHR45138">
    <property type="entry name" value="REGULATORY COMPONENTS OF SENSORY TRANSDUCTION SYSTEM"/>
    <property type="match status" value="1"/>
</dbReference>
<dbReference type="InterPro" id="IPR000160">
    <property type="entry name" value="GGDEF_dom"/>
</dbReference>
<dbReference type="InterPro" id="IPR035965">
    <property type="entry name" value="PAS-like_dom_sf"/>
</dbReference>
<dbReference type="InterPro" id="IPR013656">
    <property type="entry name" value="PAS_4"/>
</dbReference>
<dbReference type="CDD" id="cd01949">
    <property type="entry name" value="GGDEF"/>
    <property type="match status" value="1"/>
</dbReference>
<dbReference type="Gene3D" id="3.30.450.20">
    <property type="entry name" value="PAS domain"/>
    <property type="match status" value="2"/>
</dbReference>
<dbReference type="PROSITE" id="PS50887">
    <property type="entry name" value="GGDEF"/>
    <property type="match status" value="1"/>
</dbReference>
<dbReference type="EC" id="2.7.7.65" evidence="4"/>
<dbReference type="InterPro" id="IPR050469">
    <property type="entry name" value="Diguanylate_Cyclase"/>
</dbReference>
<organism evidence="4 5">
    <name type="scientific">Kurthia gibsonii</name>
    <dbReference type="NCBI Taxonomy" id="33946"/>
    <lineage>
        <taxon>Bacteria</taxon>
        <taxon>Bacillati</taxon>
        <taxon>Bacillota</taxon>
        <taxon>Bacilli</taxon>
        <taxon>Bacillales</taxon>
        <taxon>Caryophanaceae</taxon>
        <taxon>Kurthia</taxon>
    </lineage>
</organism>
<sequence length="427" mass="49603">MVDMSQAILDSLTDQVALIDHKGTILFVNKAWIRFSDENFQDVCSNYIGLNYLHVCQENVKAGIVSVLEGKCSIYTFEYPCHSQKHLRWFLLRVTPLVVEGGELCGAVISHINITDRKLAELSLTRKEEHYRLITEHSTDFISLHTRDGCFTFASPICKNILGYEIEELLDHSIYIFLHPEDQAELQGFLKVAQFQTEIQTITYRIYRKDGSYVWFETKLKCLFTTEYQRDEFIFISRDITEQKNKMLELQAETKALKQKIYTDELTGVYNRRLLNLIVEKHIQEFQLHHQSFSLLMLDIDYFKQFNDTYGHVAGDRCLRRVAMSIKNDLGHQDFIFRVGGEEFCVLLPNTTEQEAAVIANRIRQTVESLNIPHTLSQVSPYITVSLGIYTLMQHEQQLTIGALLERADRALYKAKENGRNQTRIYS</sequence>
<dbReference type="PROSITE" id="PS50113">
    <property type="entry name" value="PAC"/>
    <property type="match status" value="1"/>
</dbReference>
<dbReference type="SUPFAM" id="SSF55073">
    <property type="entry name" value="Nucleotide cyclase"/>
    <property type="match status" value="1"/>
</dbReference>
<dbReference type="GO" id="GO:0052621">
    <property type="term" value="F:diguanylate cyclase activity"/>
    <property type="evidence" value="ECO:0007669"/>
    <property type="project" value="UniProtKB-EC"/>
</dbReference>
<dbReference type="SMART" id="SM00267">
    <property type="entry name" value="GGDEF"/>
    <property type="match status" value="1"/>
</dbReference>
<dbReference type="RefSeq" id="WP_121177324.1">
    <property type="nucleotide sequence ID" value="NZ_JALKQX010000002.1"/>
</dbReference>
<evidence type="ECO:0000259" key="1">
    <source>
        <dbReference type="PROSITE" id="PS50112"/>
    </source>
</evidence>
<evidence type="ECO:0000259" key="3">
    <source>
        <dbReference type="PROSITE" id="PS50887"/>
    </source>
</evidence>
<feature type="domain" description="PAC" evidence="2">
    <location>
        <begin position="200"/>
        <end position="252"/>
    </location>
</feature>
<dbReference type="InterPro" id="IPR001610">
    <property type="entry name" value="PAC"/>
</dbReference>
<name>A0ABU9LJS6_9BACL</name>
<dbReference type="Pfam" id="PF08448">
    <property type="entry name" value="PAS_4"/>
    <property type="match status" value="1"/>
</dbReference>
<evidence type="ECO:0000313" key="5">
    <source>
        <dbReference type="Proteomes" id="UP001398420"/>
    </source>
</evidence>
<comment type="caution">
    <text evidence="4">The sequence shown here is derived from an EMBL/GenBank/DDBJ whole genome shotgun (WGS) entry which is preliminary data.</text>
</comment>
<dbReference type="SUPFAM" id="SSF55785">
    <property type="entry name" value="PYP-like sensor domain (PAS domain)"/>
    <property type="match status" value="2"/>
</dbReference>
<keyword evidence="5" id="KW-1185">Reference proteome</keyword>
<dbReference type="InterPro" id="IPR043128">
    <property type="entry name" value="Rev_trsase/Diguanyl_cyclase"/>
</dbReference>
<dbReference type="PROSITE" id="PS50112">
    <property type="entry name" value="PAS"/>
    <property type="match status" value="1"/>
</dbReference>
<gene>
    <name evidence="4" type="ORF">AAF454_06225</name>
</gene>
<accession>A0ABU9LJS6</accession>
<dbReference type="InterPro" id="IPR000700">
    <property type="entry name" value="PAS-assoc_C"/>
</dbReference>